<dbReference type="EMBL" id="QSGO01000025">
    <property type="protein sequence ID" value="RHB30901.1"/>
    <property type="molecule type" value="Genomic_DNA"/>
</dbReference>
<comment type="caution">
    <text evidence="3">The sequence shown here is derived from an EMBL/GenBank/DDBJ whole genome shotgun (WGS) entry which is preliminary data.</text>
</comment>
<evidence type="ECO:0000313" key="4">
    <source>
        <dbReference type="Proteomes" id="UP000284379"/>
    </source>
</evidence>
<reference evidence="3 4" key="1">
    <citation type="submission" date="2018-08" db="EMBL/GenBank/DDBJ databases">
        <title>A genome reference for cultivated species of the human gut microbiota.</title>
        <authorList>
            <person name="Zou Y."/>
            <person name="Xue W."/>
            <person name="Luo G."/>
        </authorList>
    </citation>
    <scope>NUCLEOTIDE SEQUENCE [LARGE SCALE GENOMIC DNA]</scope>
    <source>
        <strain evidence="3 4">AM40-30BH</strain>
    </source>
</reference>
<protein>
    <recommendedName>
        <fullName evidence="5">DUF4890 domain-containing protein</fullName>
    </recommendedName>
</protein>
<evidence type="ECO:0000256" key="2">
    <source>
        <dbReference type="SAM" id="SignalP"/>
    </source>
</evidence>
<feature type="compositionally biased region" description="Polar residues" evidence="1">
    <location>
        <begin position="171"/>
        <end position="181"/>
    </location>
</feature>
<feature type="signal peptide" evidence="2">
    <location>
        <begin position="1"/>
        <end position="23"/>
    </location>
</feature>
<feature type="region of interest" description="Disordered" evidence="1">
    <location>
        <begin position="147"/>
        <end position="181"/>
    </location>
</feature>
<dbReference type="AlphaFoldDB" id="A0A413VBA2"/>
<accession>A0A413VBA2</accession>
<organism evidence="3 4">
    <name type="scientific">Bacteroides nordii</name>
    <dbReference type="NCBI Taxonomy" id="291645"/>
    <lineage>
        <taxon>Bacteria</taxon>
        <taxon>Pseudomonadati</taxon>
        <taxon>Bacteroidota</taxon>
        <taxon>Bacteroidia</taxon>
        <taxon>Bacteroidales</taxon>
        <taxon>Bacteroidaceae</taxon>
        <taxon>Bacteroides</taxon>
    </lineage>
</organism>
<keyword evidence="2" id="KW-0732">Signal</keyword>
<sequence>MMKTRIIIMLLAVVAMCNQSAFAQEKKRPDREQIQAMQCNQVVKALMLDDATAAKFVPVYQKYLKELSEVRMENARKPRVKDAAATQPFPKAIPTDAEVEKAIKDRFTQSRKLLDIREKYYNEFRKILSPKQIMKIYQLEKGNAHKFQKEWKKRQGQKQGQRAEAKKGNMQRGNNNVKSQK</sequence>
<gene>
    <name evidence="3" type="ORF">DW888_18530</name>
</gene>
<evidence type="ECO:0000313" key="3">
    <source>
        <dbReference type="EMBL" id="RHB30901.1"/>
    </source>
</evidence>
<dbReference type="Proteomes" id="UP000284379">
    <property type="component" value="Unassembled WGS sequence"/>
</dbReference>
<evidence type="ECO:0008006" key="5">
    <source>
        <dbReference type="Google" id="ProtNLM"/>
    </source>
</evidence>
<proteinExistence type="predicted"/>
<name>A0A413VBA2_9BACE</name>
<dbReference type="RefSeq" id="WP_122202196.1">
    <property type="nucleotide sequence ID" value="NZ_CABJFV010000025.1"/>
</dbReference>
<evidence type="ECO:0000256" key="1">
    <source>
        <dbReference type="SAM" id="MobiDB-lite"/>
    </source>
</evidence>
<feature type="chain" id="PRO_5019145760" description="DUF4890 domain-containing protein" evidence="2">
    <location>
        <begin position="24"/>
        <end position="181"/>
    </location>
</feature>